<evidence type="ECO:0000256" key="3">
    <source>
        <dbReference type="ARBA" id="ARBA00022989"/>
    </source>
</evidence>
<dbReference type="KEGG" id="cci:CC1G_07474"/>
<feature type="transmembrane region" description="Helical" evidence="7">
    <location>
        <begin position="155"/>
        <end position="178"/>
    </location>
</feature>
<dbReference type="PANTHER" id="PTHR33048:SF47">
    <property type="entry name" value="INTEGRAL MEMBRANE PROTEIN-RELATED"/>
    <property type="match status" value="1"/>
</dbReference>
<evidence type="ECO:0000256" key="6">
    <source>
        <dbReference type="SAM" id="MobiDB-lite"/>
    </source>
</evidence>
<dbReference type="eggNOG" id="ENOG502SQ2M">
    <property type="taxonomic scope" value="Eukaryota"/>
</dbReference>
<dbReference type="EMBL" id="AACS02000009">
    <property type="protein sequence ID" value="EAU89749.1"/>
    <property type="molecule type" value="Genomic_DNA"/>
</dbReference>
<feature type="transmembrane region" description="Helical" evidence="7">
    <location>
        <begin position="112"/>
        <end position="135"/>
    </location>
</feature>
<keyword evidence="4 7" id="KW-0472">Membrane</keyword>
<feature type="compositionally biased region" description="Basic and acidic residues" evidence="6">
    <location>
        <begin position="271"/>
        <end position="281"/>
    </location>
</feature>
<reference evidence="9 10" key="1">
    <citation type="journal article" date="2010" name="Proc. Natl. Acad. Sci. U.S.A.">
        <title>Insights into evolution of multicellular fungi from the assembled chromosomes of the mushroom Coprinopsis cinerea (Coprinus cinereus).</title>
        <authorList>
            <person name="Stajich J.E."/>
            <person name="Wilke S.K."/>
            <person name="Ahren D."/>
            <person name="Au C.H."/>
            <person name="Birren B.W."/>
            <person name="Borodovsky M."/>
            <person name="Burns C."/>
            <person name="Canback B."/>
            <person name="Casselton L.A."/>
            <person name="Cheng C.K."/>
            <person name="Deng J."/>
            <person name="Dietrich F.S."/>
            <person name="Fargo D.C."/>
            <person name="Farman M.L."/>
            <person name="Gathman A.C."/>
            <person name="Goldberg J."/>
            <person name="Guigo R."/>
            <person name="Hoegger P.J."/>
            <person name="Hooker J.B."/>
            <person name="Huggins A."/>
            <person name="James T.Y."/>
            <person name="Kamada T."/>
            <person name="Kilaru S."/>
            <person name="Kodira C."/>
            <person name="Kues U."/>
            <person name="Kupfer D."/>
            <person name="Kwan H.S."/>
            <person name="Lomsadze A."/>
            <person name="Li W."/>
            <person name="Lilly W.W."/>
            <person name="Ma L.J."/>
            <person name="Mackey A.J."/>
            <person name="Manning G."/>
            <person name="Martin F."/>
            <person name="Muraguchi H."/>
            <person name="Natvig D.O."/>
            <person name="Palmerini H."/>
            <person name="Ramesh M.A."/>
            <person name="Rehmeyer C.J."/>
            <person name="Roe B.A."/>
            <person name="Shenoy N."/>
            <person name="Stanke M."/>
            <person name="Ter-Hovhannisyan V."/>
            <person name="Tunlid A."/>
            <person name="Velagapudi R."/>
            <person name="Vision T.J."/>
            <person name="Zeng Q."/>
            <person name="Zolan M.E."/>
            <person name="Pukkila P.J."/>
        </authorList>
    </citation>
    <scope>NUCLEOTIDE SEQUENCE [LARGE SCALE GENOMIC DNA]</scope>
    <source>
        <strain evidence="10">Okayama-7 / 130 / ATCC MYA-4618 / FGSC 9003</strain>
    </source>
</reference>
<dbReference type="InParanoid" id="A8NBA4"/>
<name>A8NBA4_COPC7</name>
<feature type="domain" description="Rhodopsin" evidence="8">
    <location>
        <begin position="25"/>
        <end position="210"/>
    </location>
</feature>
<comment type="similarity">
    <text evidence="5">Belongs to the SAT4 family.</text>
</comment>
<proteinExistence type="inferred from homology"/>
<dbReference type="InterPro" id="IPR052337">
    <property type="entry name" value="SAT4-like"/>
</dbReference>
<comment type="caution">
    <text evidence="9">The sequence shown here is derived from an EMBL/GenBank/DDBJ whole genome shotgun (WGS) entry which is preliminary data.</text>
</comment>
<dbReference type="AlphaFoldDB" id="A8NBA4"/>
<evidence type="ECO:0000256" key="1">
    <source>
        <dbReference type="ARBA" id="ARBA00004141"/>
    </source>
</evidence>
<feature type="transmembrane region" description="Helical" evidence="7">
    <location>
        <begin position="222"/>
        <end position="245"/>
    </location>
</feature>
<dbReference type="GeneID" id="6008587"/>
<feature type="compositionally biased region" description="Polar residues" evidence="6">
    <location>
        <begin position="319"/>
        <end position="356"/>
    </location>
</feature>
<evidence type="ECO:0000256" key="7">
    <source>
        <dbReference type="SAM" id="Phobius"/>
    </source>
</evidence>
<dbReference type="GO" id="GO:0016020">
    <property type="term" value="C:membrane"/>
    <property type="evidence" value="ECO:0007669"/>
    <property type="project" value="UniProtKB-SubCell"/>
</dbReference>
<evidence type="ECO:0000313" key="10">
    <source>
        <dbReference type="Proteomes" id="UP000001861"/>
    </source>
</evidence>
<feature type="transmembrane region" description="Helical" evidence="7">
    <location>
        <begin position="82"/>
        <end position="105"/>
    </location>
</feature>
<comment type="subcellular location">
    <subcellularLocation>
        <location evidence="1">Membrane</location>
        <topology evidence="1">Multi-pass membrane protein</topology>
    </subcellularLocation>
</comment>
<evidence type="ECO:0000259" key="8">
    <source>
        <dbReference type="Pfam" id="PF20684"/>
    </source>
</evidence>
<evidence type="ECO:0000256" key="5">
    <source>
        <dbReference type="ARBA" id="ARBA00038359"/>
    </source>
</evidence>
<sequence length="356" mass="39224">MPPFDRAQTIGFSFGYSVAILTSIVRLAHRLKRRQIWWDDFWAFIALLLAAYNLVVALLLNLPDNAEEKYTVVESSFMLYSVFQLHPAIIWASRLSILVTVVRFLSPGRNRAISFWSVVVLFVMWLAVAISAIFYCGYPLMTVPGGDGCVYQTGPTIVALSCNVTATIWLVGWPIYLFTRIKLARPGRNLIVACFSTGLLLGALDIFHAANLLTINLKIINFSGHLEVMVALVLCNLLVLVAYIYRVFRGPNGSGETSNDRTSASYSADLSRSKTEDDSRPRRARTSGAHVVTEDIESSIGPLTTVYTSTGDFSLGSIAHTSPQQSKVSSYTSPLNSLVSKENDSFASQNRTTDGK</sequence>
<dbReference type="OrthoDB" id="3229610at2759"/>
<dbReference type="VEuPathDB" id="FungiDB:CC1G_07474"/>
<dbReference type="RefSeq" id="XP_001832103.1">
    <property type="nucleotide sequence ID" value="XM_001832051.1"/>
</dbReference>
<dbReference type="InterPro" id="IPR049326">
    <property type="entry name" value="Rhodopsin_dom_fungi"/>
</dbReference>
<keyword evidence="10" id="KW-1185">Reference proteome</keyword>
<organism evidence="9 10">
    <name type="scientific">Coprinopsis cinerea (strain Okayama-7 / 130 / ATCC MYA-4618 / FGSC 9003)</name>
    <name type="common">Inky cap fungus</name>
    <name type="synonym">Hormographiella aspergillata</name>
    <dbReference type="NCBI Taxonomy" id="240176"/>
    <lineage>
        <taxon>Eukaryota</taxon>
        <taxon>Fungi</taxon>
        <taxon>Dikarya</taxon>
        <taxon>Basidiomycota</taxon>
        <taxon>Agaricomycotina</taxon>
        <taxon>Agaricomycetes</taxon>
        <taxon>Agaricomycetidae</taxon>
        <taxon>Agaricales</taxon>
        <taxon>Agaricineae</taxon>
        <taxon>Psathyrellaceae</taxon>
        <taxon>Coprinopsis</taxon>
    </lineage>
</organism>
<evidence type="ECO:0000256" key="4">
    <source>
        <dbReference type="ARBA" id="ARBA00023136"/>
    </source>
</evidence>
<dbReference type="Proteomes" id="UP000001861">
    <property type="component" value="Unassembled WGS sequence"/>
</dbReference>
<dbReference type="OMA" id="CVAICAT"/>
<keyword evidence="2 7" id="KW-0812">Transmembrane</keyword>
<dbReference type="PANTHER" id="PTHR33048">
    <property type="entry name" value="PTH11-LIKE INTEGRAL MEMBRANE PROTEIN (AFU_ORTHOLOGUE AFUA_5G11245)"/>
    <property type="match status" value="1"/>
</dbReference>
<feature type="transmembrane region" description="Helical" evidence="7">
    <location>
        <begin position="190"/>
        <end position="210"/>
    </location>
</feature>
<evidence type="ECO:0000313" key="9">
    <source>
        <dbReference type="EMBL" id="EAU89749.1"/>
    </source>
</evidence>
<evidence type="ECO:0000256" key="2">
    <source>
        <dbReference type="ARBA" id="ARBA00022692"/>
    </source>
</evidence>
<feature type="compositionally biased region" description="Polar residues" evidence="6">
    <location>
        <begin position="254"/>
        <end position="270"/>
    </location>
</feature>
<feature type="region of interest" description="Disordered" evidence="6">
    <location>
        <begin position="318"/>
        <end position="356"/>
    </location>
</feature>
<dbReference type="Pfam" id="PF20684">
    <property type="entry name" value="Fung_rhodopsin"/>
    <property type="match status" value="1"/>
</dbReference>
<feature type="transmembrane region" description="Helical" evidence="7">
    <location>
        <begin position="41"/>
        <end position="62"/>
    </location>
</feature>
<accession>A8NBA4</accession>
<feature type="region of interest" description="Disordered" evidence="6">
    <location>
        <begin position="253"/>
        <end position="291"/>
    </location>
</feature>
<keyword evidence="3 7" id="KW-1133">Transmembrane helix</keyword>
<gene>
    <name evidence="9" type="ORF">CC1G_07474</name>
</gene>
<protein>
    <recommendedName>
        <fullName evidence="8">Rhodopsin domain-containing protein</fullName>
    </recommendedName>
</protein>
<feature type="transmembrane region" description="Helical" evidence="7">
    <location>
        <begin position="12"/>
        <end position="29"/>
    </location>
</feature>